<feature type="domain" description="Exosome complex exonuclease Rrp40 N-terminal" evidence="6">
    <location>
        <begin position="24"/>
        <end position="59"/>
    </location>
</feature>
<feature type="domain" description="K Homology" evidence="5">
    <location>
        <begin position="155"/>
        <end position="206"/>
    </location>
</feature>
<keyword evidence="4" id="KW-0694">RNA-binding</keyword>
<keyword evidence="3" id="KW-0271">Exosome</keyword>
<dbReference type="GO" id="GO:0034475">
    <property type="term" value="P:U4 snRNA 3'-end processing"/>
    <property type="evidence" value="ECO:0007669"/>
    <property type="project" value="TreeGrafter"/>
</dbReference>
<dbReference type="Pfam" id="PF15985">
    <property type="entry name" value="KH_6"/>
    <property type="match status" value="1"/>
</dbReference>
<dbReference type="PANTHER" id="PTHR21321:SF1">
    <property type="entry name" value="EXOSOME COMPLEX COMPONENT RRP40"/>
    <property type="match status" value="1"/>
</dbReference>
<keyword evidence="2" id="KW-0963">Cytoplasm</keyword>
<evidence type="ECO:0000259" key="5">
    <source>
        <dbReference type="Pfam" id="PF15985"/>
    </source>
</evidence>
<dbReference type="FunFam" id="2.40.50.140:FF:000127">
    <property type="entry name" value="Exosome complex component RRP40"/>
    <property type="match status" value="1"/>
</dbReference>
<dbReference type="PANTHER" id="PTHR21321">
    <property type="entry name" value="PNAS-3 RELATED"/>
    <property type="match status" value="1"/>
</dbReference>
<reference evidence="7 8" key="1">
    <citation type="submission" date="2015-05" db="EMBL/GenBank/DDBJ databases">
        <title>Distinctive expansion of gene families associated with plant cell wall degradation and secondary metabolism in the genomes of grapevine trunk pathogens.</title>
        <authorList>
            <person name="Lawrence D.P."/>
            <person name="Travadon R."/>
            <person name="Rolshausen P.E."/>
            <person name="Baumgartner K."/>
        </authorList>
    </citation>
    <scope>NUCLEOTIDE SEQUENCE [LARGE SCALE GENOMIC DNA]</scope>
    <source>
        <strain evidence="7">UCRPC4</strain>
    </source>
</reference>
<name>A0A0G2GNG6_PHACM</name>
<dbReference type="OrthoDB" id="340500at2759"/>
<dbReference type="InterPro" id="IPR041054">
    <property type="entry name" value="Rrp40_N_euk"/>
</dbReference>
<accession>A0A0G2GNG6</accession>
<dbReference type="GO" id="GO:0071038">
    <property type="term" value="P:TRAMP-dependent tRNA surveillance pathway"/>
    <property type="evidence" value="ECO:0007669"/>
    <property type="project" value="EnsemblFungi"/>
</dbReference>
<dbReference type="EMBL" id="LCWF01000125">
    <property type="protein sequence ID" value="KKY18355.1"/>
    <property type="molecule type" value="Genomic_DNA"/>
</dbReference>
<reference evidence="7 8" key="2">
    <citation type="submission" date="2015-05" db="EMBL/GenBank/DDBJ databases">
        <authorList>
            <person name="Morales-Cruz A."/>
            <person name="Amrine K.C."/>
            <person name="Cantu D."/>
        </authorList>
    </citation>
    <scope>NUCLEOTIDE SEQUENCE [LARGE SCALE GENOMIC DNA]</scope>
    <source>
        <strain evidence="7">UCRPC4</strain>
    </source>
</reference>
<evidence type="ECO:0000256" key="4">
    <source>
        <dbReference type="ARBA" id="ARBA00022884"/>
    </source>
</evidence>
<dbReference type="SUPFAM" id="SSF54791">
    <property type="entry name" value="Eukaryotic type KH-domain (KH-domain type I)"/>
    <property type="match status" value="1"/>
</dbReference>
<dbReference type="Gene3D" id="2.40.50.100">
    <property type="match status" value="1"/>
</dbReference>
<evidence type="ECO:0000256" key="2">
    <source>
        <dbReference type="ARBA" id="ARBA00022490"/>
    </source>
</evidence>
<dbReference type="GO" id="GO:0030145">
    <property type="term" value="F:manganese ion binding"/>
    <property type="evidence" value="ECO:0007669"/>
    <property type="project" value="EnsemblFungi"/>
</dbReference>
<dbReference type="InterPro" id="IPR012340">
    <property type="entry name" value="NA-bd_OB-fold"/>
</dbReference>
<dbReference type="GO" id="GO:0000177">
    <property type="term" value="C:cytoplasmic exosome (RNase complex)"/>
    <property type="evidence" value="ECO:0007669"/>
    <property type="project" value="EnsemblFungi"/>
</dbReference>
<dbReference type="GO" id="GO:0004527">
    <property type="term" value="F:exonuclease activity"/>
    <property type="evidence" value="ECO:0007669"/>
    <property type="project" value="UniProtKB-KW"/>
</dbReference>
<dbReference type="Proteomes" id="UP000053317">
    <property type="component" value="Unassembled WGS sequence"/>
</dbReference>
<dbReference type="AlphaFoldDB" id="A0A0G2GNG6"/>
<comment type="subcellular location">
    <subcellularLocation>
        <location evidence="1">Nucleus</location>
    </subcellularLocation>
</comment>
<dbReference type="Gene3D" id="3.30.1370.10">
    <property type="entry name" value="K Homology domain, type 1"/>
    <property type="match status" value="1"/>
</dbReference>
<dbReference type="InterPro" id="IPR026699">
    <property type="entry name" value="Exosome_RNA_bind1/RRP40/RRP4"/>
</dbReference>
<gene>
    <name evidence="7" type="ORF">UCRPC4_g05016</name>
</gene>
<dbReference type="GO" id="GO:0071035">
    <property type="term" value="P:nuclear polyadenylation-dependent rRNA catabolic process"/>
    <property type="evidence" value="ECO:0007669"/>
    <property type="project" value="EnsemblFungi"/>
</dbReference>
<dbReference type="Gene3D" id="2.40.50.140">
    <property type="entry name" value="Nucleic acid-binding proteins"/>
    <property type="match status" value="1"/>
</dbReference>
<organism evidence="7 8">
    <name type="scientific">Phaeomoniella chlamydospora</name>
    <name type="common">Phaeoacremonium chlamydosporum</name>
    <dbReference type="NCBI Taxonomy" id="158046"/>
    <lineage>
        <taxon>Eukaryota</taxon>
        <taxon>Fungi</taxon>
        <taxon>Dikarya</taxon>
        <taxon>Ascomycota</taxon>
        <taxon>Pezizomycotina</taxon>
        <taxon>Eurotiomycetes</taxon>
        <taxon>Chaetothyriomycetidae</taxon>
        <taxon>Phaeomoniellales</taxon>
        <taxon>Phaeomoniellaceae</taxon>
        <taxon>Phaeomoniella</taxon>
    </lineage>
</organism>
<evidence type="ECO:0000256" key="1">
    <source>
        <dbReference type="ARBA" id="ARBA00004123"/>
    </source>
</evidence>
<dbReference type="GO" id="GO:0003723">
    <property type="term" value="F:RNA binding"/>
    <property type="evidence" value="ECO:0007669"/>
    <property type="project" value="UniProtKB-KW"/>
</dbReference>
<evidence type="ECO:0000256" key="3">
    <source>
        <dbReference type="ARBA" id="ARBA00022835"/>
    </source>
</evidence>
<keyword evidence="7" id="KW-0540">Nuclease</keyword>
<keyword evidence="7" id="KW-0269">Exonuclease</keyword>
<keyword evidence="8" id="KW-1185">Reference proteome</keyword>
<dbReference type="InterPro" id="IPR036612">
    <property type="entry name" value="KH_dom_type_1_sf"/>
</dbReference>
<proteinExistence type="predicted"/>
<dbReference type="GO" id="GO:0000467">
    <property type="term" value="P:exonucleolytic trimming to generate mature 3'-end of 5.8S rRNA from tricistronic rRNA transcript (SSU-rRNA, 5.8S rRNA, LSU-rRNA)"/>
    <property type="evidence" value="ECO:0007669"/>
    <property type="project" value="EnsemblFungi"/>
</dbReference>
<comment type="caution">
    <text evidence="7">The sequence shown here is derived from an EMBL/GenBank/DDBJ whole genome shotgun (WGS) entry which is preliminary data.</text>
</comment>
<dbReference type="Pfam" id="PF18311">
    <property type="entry name" value="Rrp40_N"/>
    <property type="match status" value="1"/>
</dbReference>
<keyword evidence="7" id="KW-0378">Hydrolase</keyword>
<evidence type="ECO:0000313" key="7">
    <source>
        <dbReference type="EMBL" id="KKY18355.1"/>
    </source>
</evidence>
<evidence type="ECO:0000313" key="8">
    <source>
        <dbReference type="Proteomes" id="UP000053317"/>
    </source>
</evidence>
<dbReference type="SUPFAM" id="SSF50249">
    <property type="entry name" value="Nucleic acid-binding proteins"/>
    <property type="match status" value="1"/>
</dbReference>
<dbReference type="GO" id="GO:0071051">
    <property type="term" value="P:poly(A)-dependent snoRNA 3'-end processing"/>
    <property type="evidence" value="ECO:0007669"/>
    <property type="project" value="TreeGrafter"/>
</dbReference>
<sequence>MAAVVLPGDTIPVSSLLPNIPYPRLGPGVHQSRSTSATVATAAGLLTHNQKKRTIAITHPHARYAPAVNDLVIAQFHHSSSDYFHMGLTPHYPQAILGQLAFENVTKKTRPQLKPGDLVYAKVLSANRNMEVELTCVNPSTGKSDPEGLGVLDSGMVWEVSTGFATRLLKREGVVILDELGSKMKATKGFEVAVGKNGKVWVDCGEGGVKGCLALGRCLKETDEKNLTEPEQKKLVNKIVAELGLG</sequence>
<dbReference type="GO" id="GO:0005730">
    <property type="term" value="C:nucleolus"/>
    <property type="evidence" value="ECO:0007669"/>
    <property type="project" value="EnsemblFungi"/>
</dbReference>
<dbReference type="GO" id="GO:0071034">
    <property type="term" value="P:CUT catabolic process"/>
    <property type="evidence" value="ECO:0007669"/>
    <property type="project" value="TreeGrafter"/>
</dbReference>
<protein>
    <submittedName>
        <fullName evidence="7">Putative exosome complex exonuclease rrp40</fullName>
    </submittedName>
</protein>
<dbReference type="Pfam" id="PF21262">
    <property type="entry name" value="RRP40_S1"/>
    <property type="match status" value="1"/>
</dbReference>
<dbReference type="InterPro" id="IPR004088">
    <property type="entry name" value="KH_dom_type_1"/>
</dbReference>
<dbReference type="GO" id="GO:0000176">
    <property type="term" value="C:nuclear exosome (RNase complex)"/>
    <property type="evidence" value="ECO:0007669"/>
    <property type="project" value="EnsemblFungi"/>
</dbReference>
<evidence type="ECO:0000259" key="6">
    <source>
        <dbReference type="Pfam" id="PF18311"/>
    </source>
</evidence>